<proteinExistence type="predicted"/>
<evidence type="ECO:0000256" key="1">
    <source>
        <dbReference type="SAM" id="Phobius"/>
    </source>
</evidence>
<keyword evidence="1" id="KW-1133">Transmembrane helix</keyword>
<keyword evidence="1" id="KW-0812">Transmembrane</keyword>
<sequence>MGKKQSVSFCFNQLCYFIFFIFLLLKTTGNILALTHVYIYIYIYIYMYIYYQLVVCKSVKRKHTLFGKRERMVIFYIVEQYITSYSI</sequence>
<protein>
    <submittedName>
        <fullName evidence="2">Uncharacterized protein</fullName>
    </submittedName>
</protein>
<feature type="transmembrane region" description="Helical" evidence="1">
    <location>
        <begin position="31"/>
        <end position="51"/>
    </location>
</feature>
<evidence type="ECO:0000313" key="2">
    <source>
        <dbReference type="EMBL" id="KOF64175.1"/>
    </source>
</evidence>
<accession>A0A0L8FK23</accession>
<keyword evidence="1" id="KW-0472">Membrane</keyword>
<dbReference type="EMBL" id="KQ430417">
    <property type="protein sequence ID" value="KOF64175.1"/>
    <property type="molecule type" value="Genomic_DNA"/>
</dbReference>
<feature type="transmembrane region" description="Helical" evidence="1">
    <location>
        <begin position="7"/>
        <end position="25"/>
    </location>
</feature>
<name>A0A0L8FK23_OCTBM</name>
<reference evidence="2" key="1">
    <citation type="submission" date="2015-07" db="EMBL/GenBank/DDBJ databases">
        <title>MeaNS - Measles Nucleotide Surveillance Program.</title>
        <authorList>
            <person name="Tran T."/>
            <person name="Druce J."/>
        </authorList>
    </citation>
    <scope>NUCLEOTIDE SEQUENCE</scope>
    <source>
        <strain evidence="2">UCB-OBI-ISO-001</strain>
        <tissue evidence="2">Gonad</tissue>
    </source>
</reference>
<dbReference type="AlphaFoldDB" id="A0A0L8FK23"/>
<gene>
    <name evidence="2" type="ORF">OCBIM_22017693mg</name>
</gene>
<organism evidence="2">
    <name type="scientific">Octopus bimaculoides</name>
    <name type="common">California two-spotted octopus</name>
    <dbReference type="NCBI Taxonomy" id="37653"/>
    <lineage>
        <taxon>Eukaryota</taxon>
        <taxon>Metazoa</taxon>
        <taxon>Spiralia</taxon>
        <taxon>Lophotrochozoa</taxon>
        <taxon>Mollusca</taxon>
        <taxon>Cephalopoda</taxon>
        <taxon>Coleoidea</taxon>
        <taxon>Octopodiformes</taxon>
        <taxon>Octopoda</taxon>
        <taxon>Incirrata</taxon>
        <taxon>Octopodidae</taxon>
        <taxon>Octopus</taxon>
    </lineage>
</organism>